<dbReference type="PROSITE" id="PS50011">
    <property type="entry name" value="PROTEIN_KINASE_DOM"/>
    <property type="match status" value="1"/>
</dbReference>
<evidence type="ECO:0000256" key="5">
    <source>
        <dbReference type="ARBA" id="ARBA00022777"/>
    </source>
</evidence>
<dbReference type="SMART" id="SM00220">
    <property type="entry name" value="S_TKc"/>
    <property type="match status" value="1"/>
</dbReference>
<protein>
    <recommendedName>
        <fullName evidence="1">non-specific serine/threonine protein kinase</fullName>
        <ecNumber evidence="1">2.7.11.1</ecNumber>
    </recommendedName>
</protein>
<dbReference type="InterPro" id="IPR000719">
    <property type="entry name" value="Prot_kinase_dom"/>
</dbReference>
<feature type="compositionally biased region" description="Low complexity" evidence="9">
    <location>
        <begin position="377"/>
        <end position="397"/>
    </location>
</feature>
<evidence type="ECO:0000259" key="12">
    <source>
        <dbReference type="PROSITE" id="PS51178"/>
    </source>
</evidence>
<keyword evidence="10" id="KW-1133">Transmembrane helix</keyword>
<keyword evidence="2" id="KW-0723">Serine/threonine-protein kinase</keyword>
<dbReference type="Gene3D" id="3.30.200.20">
    <property type="entry name" value="Phosphorylase Kinase, domain 1"/>
    <property type="match status" value="1"/>
</dbReference>
<dbReference type="CDD" id="cd06577">
    <property type="entry name" value="PASTA_pknB"/>
    <property type="match status" value="4"/>
</dbReference>
<dbReference type="Pfam" id="PF03793">
    <property type="entry name" value="PASTA"/>
    <property type="match status" value="4"/>
</dbReference>
<dbReference type="CDD" id="cd14014">
    <property type="entry name" value="STKc_PknB_like"/>
    <property type="match status" value="1"/>
</dbReference>
<feature type="domain" description="PASTA" evidence="12">
    <location>
        <begin position="672"/>
        <end position="735"/>
    </location>
</feature>
<keyword evidence="6" id="KW-0067">ATP-binding</keyword>
<feature type="transmembrane region" description="Helical" evidence="10">
    <location>
        <begin position="445"/>
        <end position="466"/>
    </location>
</feature>
<keyword evidence="10" id="KW-0812">Transmembrane</keyword>
<dbReference type="Gene3D" id="1.10.510.10">
    <property type="entry name" value="Transferase(Phosphotransferase) domain 1"/>
    <property type="match status" value="1"/>
</dbReference>
<dbReference type="PROSITE" id="PS00108">
    <property type="entry name" value="PROTEIN_KINASE_ST"/>
    <property type="match status" value="1"/>
</dbReference>
<dbReference type="SMART" id="SM00740">
    <property type="entry name" value="PASTA"/>
    <property type="match status" value="4"/>
</dbReference>
<dbReference type="EC" id="2.7.11.1" evidence="1"/>
<evidence type="ECO:0000256" key="10">
    <source>
        <dbReference type="SAM" id="Phobius"/>
    </source>
</evidence>
<comment type="catalytic activity">
    <reaction evidence="7">
        <text>L-threonyl-[protein] + ATP = O-phospho-L-threonyl-[protein] + ADP + H(+)</text>
        <dbReference type="Rhea" id="RHEA:46608"/>
        <dbReference type="Rhea" id="RHEA-COMP:11060"/>
        <dbReference type="Rhea" id="RHEA-COMP:11605"/>
        <dbReference type="ChEBI" id="CHEBI:15378"/>
        <dbReference type="ChEBI" id="CHEBI:30013"/>
        <dbReference type="ChEBI" id="CHEBI:30616"/>
        <dbReference type="ChEBI" id="CHEBI:61977"/>
        <dbReference type="ChEBI" id="CHEBI:456216"/>
        <dbReference type="EC" id="2.7.11.1"/>
    </reaction>
</comment>
<gene>
    <name evidence="13" type="ORF">ACETWP_12920</name>
</gene>
<feature type="domain" description="PASTA" evidence="12">
    <location>
        <begin position="605"/>
        <end position="671"/>
    </location>
</feature>
<keyword evidence="3" id="KW-0808">Transferase</keyword>
<dbReference type="PANTHER" id="PTHR43289">
    <property type="entry name" value="MITOGEN-ACTIVATED PROTEIN KINASE KINASE KINASE 20-RELATED"/>
    <property type="match status" value="1"/>
</dbReference>
<proteinExistence type="predicted"/>
<feature type="domain" description="PASTA" evidence="12">
    <location>
        <begin position="471"/>
        <end position="536"/>
    </location>
</feature>
<evidence type="ECO:0000256" key="3">
    <source>
        <dbReference type="ARBA" id="ARBA00022679"/>
    </source>
</evidence>
<dbReference type="InterPro" id="IPR008271">
    <property type="entry name" value="Ser/Thr_kinase_AS"/>
</dbReference>
<evidence type="ECO:0000313" key="14">
    <source>
        <dbReference type="Proteomes" id="UP001575652"/>
    </source>
</evidence>
<dbReference type="PROSITE" id="PS51178">
    <property type="entry name" value="PASTA"/>
    <property type="match status" value="4"/>
</dbReference>
<keyword evidence="4" id="KW-0547">Nucleotide-binding</keyword>
<accession>A0ABV4UTJ6</accession>
<sequence>MVTEHGSDPLIGTTIDGRYRVGSRLARGGMSTVYLATDLRLHRDVAVKVLYPHLAEDPKFVSRFEAEAITAAKLSHPHVVSVLDQGVDGHLAYLVMEYVKGRTLRHLLRERGSLPPRQALALLDAIVDGLASAHDAGLVHRDMKPENVLLADDGRVKVADFGLARATSNHTATGTLVGTVAYISPELVTGAPSDARSDIYAIGIMLYELLTGEQPFTADLPINVAFRHVNDTVPPPSEVLPGLAEDLDELVEWCTAKDPEDRPHDAAALLGELRHIRTSLTDEQLDFGAAGPADADLDRYRSAAGAAAAGERDTEAISGTDGAYRATAAGRPTEEATSAIPAFDGATSAIAAEGATSVIPAAPQATRAIPRADDARANAARRGGAAVPAALPKPALPETAQPEPAPVPTTARQAKRQAKAVRREWDREAQRPLERLDTPRSRRTGWILAAVLVALAALVGTAAWFFGAGPGAAVDVPQLSGQPAQRAVQELAVLGVDARQRQVFDERLDDGLVVSTDPAAGTRIRRYQDVQLLVSKGPELFAVPNIVGRTEDDAKSVLGEAQLTAGTATREFNESVAAGRIVSQRPAPDSEARRGAAVAYVVSRGQAPVAVPSVVGEPADEARAILESAGLQGRESGKEFSRDVAEGAVISQDPARGEVKRGSTVTYVVSRGPRMVEVPNVVGDDIEAGQRELEELGFVVELKEVGFGIVLGKIVAQDPASGALPEGSTVTLRVV</sequence>
<feature type="domain" description="PASTA" evidence="12">
    <location>
        <begin position="537"/>
        <end position="604"/>
    </location>
</feature>
<dbReference type="InterPro" id="IPR011009">
    <property type="entry name" value="Kinase-like_dom_sf"/>
</dbReference>
<dbReference type="SUPFAM" id="SSF56112">
    <property type="entry name" value="Protein kinase-like (PK-like)"/>
    <property type="match status" value="1"/>
</dbReference>
<organism evidence="13 14">
    <name type="scientific">Arthrobacter halodurans</name>
    <dbReference type="NCBI Taxonomy" id="516699"/>
    <lineage>
        <taxon>Bacteria</taxon>
        <taxon>Bacillati</taxon>
        <taxon>Actinomycetota</taxon>
        <taxon>Actinomycetes</taxon>
        <taxon>Micrococcales</taxon>
        <taxon>Micrococcaceae</taxon>
        <taxon>Arthrobacter</taxon>
    </lineage>
</organism>
<evidence type="ECO:0000256" key="9">
    <source>
        <dbReference type="SAM" id="MobiDB-lite"/>
    </source>
</evidence>
<comment type="caution">
    <text evidence="13">The sequence shown here is derived from an EMBL/GenBank/DDBJ whole genome shotgun (WGS) entry which is preliminary data.</text>
</comment>
<evidence type="ECO:0000256" key="8">
    <source>
        <dbReference type="ARBA" id="ARBA00048679"/>
    </source>
</evidence>
<evidence type="ECO:0000256" key="1">
    <source>
        <dbReference type="ARBA" id="ARBA00012513"/>
    </source>
</evidence>
<comment type="catalytic activity">
    <reaction evidence="8">
        <text>L-seryl-[protein] + ATP = O-phospho-L-seryl-[protein] + ADP + H(+)</text>
        <dbReference type="Rhea" id="RHEA:17989"/>
        <dbReference type="Rhea" id="RHEA-COMP:9863"/>
        <dbReference type="Rhea" id="RHEA-COMP:11604"/>
        <dbReference type="ChEBI" id="CHEBI:15378"/>
        <dbReference type="ChEBI" id="CHEBI:29999"/>
        <dbReference type="ChEBI" id="CHEBI:30616"/>
        <dbReference type="ChEBI" id="CHEBI:83421"/>
        <dbReference type="ChEBI" id="CHEBI:456216"/>
        <dbReference type="EC" id="2.7.11.1"/>
    </reaction>
</comment>
<dbReference type="RefSeq" id="WP_373972668.1">
    <property type="nucleotide sequence ID" value="NZ_JBHDLJ010000011.1"/>
</dbReference>
<evidence type="ECO:0000256" key="2">
    <source>
        <dbReference type="ARBA" id="ARBA00022527"/>
    </source>
</evidence>
<keyword evidence="14" id="KW-1185">Reference proteome</keyword>
<evidence type="ECO:0000313" key="13">
    <source>
        <dbReference type="EMBL" id="MFB0835493.1"/>
    </source>
</evidence>
<name>A0ABV4UTJ6_9MICC</name>
<evidence type="ECO:0000256" key="4">
    <source>
        <dbReference type="ARBA" id="ARBA00022741"/>
    </source>
</evidence>
<evidence type="ECO:0000256" key="7">
    <source>
        <dbReference type="ARBA" id="ARBA00047899"/>
    </source>
</evidence>
<feature type="domain" description="Protein kinase" evidence="11">
    <location>
        <begin position="19"/>
        <end position="278"/>
    </location>
</feature>
<reference evidence="13 14" key="1">
    <citation type="submission" date="2024-09" db="EMBL/GenBank/DDBJ databases">
        <authorList>
            <person name="Salinas-Garcia M.A."/>
            <person name="Prieme A."/>
        </authorList>
    </citation>
    <scope>NUCLEOTIDE SEQUENCE [LARGE SCALE GENOMIC DNA]</scope>
    <source>
        <strain evidence="13 14">DSM 21081</strain>
    </source>
</reference>
<dbReference type="Gene3D" id="3.30.10.20">
    <property type="match status" value="4"/>
</dbReference>
<dbReference type="PANTHER" id="PTHR43289:SF34">
    <property type="entry name" value="SERINE_THREONINE-PROTEIN KINASE YBDM-RELATED"/>
    <property type="match status" value="1"/>
</dbReference>
<dbReference type="EMBL" id="JBHDLJ010000011">
    <property type="protein sequence ID" value="MFB0835493.1"/>
    <property type="molecule type" value="Genomic_DNA"/>
</dbReference>
<keyword evidence="5" id="KW-0418">Kinase</keyword>
<keyword evidence="10" id="KW-0472">Membrane</keyword>
<dbReference type="Pfam" id="PF00069">
    <property type="entry name" value="Pkinase"/>
    <property type="match status" value="1"/>
</dbReference>
<dbReference type="Proteomes" id="UP001575652">
    <property type="component" value="Unassembled WGS sequence"/>
</dbReference>
<dbReference type="InterPro" id="IPR005543">
    <property type="entry name" value="PASTA_dom"/>
</dbReference>
<evidence type="ECO:0000256" key="6">
    <source>
        <dbReference type="ARBA" id="ARBA00022840"/>
    </source>
</evidence>
<evidence type="ECO:0000259" key="11">
    <source>
        <dbReference type="PROSITE" id="PS50011"/>
    </source>
</evidence>
<feature type="region of interest" description="Disordered" evidence="9">
    <location>
        <begin position="365"/>
        <end position="411"/>
    </location>
</feature>